<protein>
    <recommendedName>
        <fullName evidence="1">Glucosidase 2 subunit beta</fullName>
    </recommendedName>
</protein>
<evidence type="ECO:0000256" key="4">
    <source>
        <dbReference type="SAM" id="Coils"/>
    </source>
</evidence>
<dbReference type="Pfam" id="PF12999">
    <property type="entry name" value="PRKCSH-like"/>
    <property type="match status" value="1"/>
</dbReference>
<feature type="coiled-coil region" evidence="4">
    <location>
        <begin position="164"/>
        <end position="198"/>
    </location>
</feature>
<feature type="coiled-coil region" evidence="4">
    <location>
        <begin position="343"/>
        <end position="370"/>
    </location>
</feature>
<evidence type="ECO:0000256" key="5">
    <source>
        <dbReference type="SAM" id="SignalP"/>
    </source>
</evidence>
<dbReference type="PANTHER" id="PTHR12630">
    <property type="entry name" value="N-LINKED OLIGOSACCHARIDE PROCESSING"/>
    <property type="match status" value="1"/>
</dbReference>
<dbReference type="Pfam" id="PF13015">
    <property type="entry name" value="PRKCSH_1"/>
    <property type="match status" value="1"/>
</dbReference>
<organism evidence="8 9">
    <name type="scientific">Basidiobolus ranarum</name>
    <dbReference type="NCBI Taxonomy" id="34480"/>
    <lineage>
        <taxon>Eukaryota</taxon>
        <taxon>Fungi</taxon>
        <taxon>Fungi incertae sedis</taxon>
        <taxon>Zoopagomycota</taxon>
        <taxon>Entomophthoromycotina</taxon>
        <taxon>Basidiobolomycetes</taxon>
        <taxon>Basidiobolales</taxon>
        <taxon>Basidiobolaceae</taxon>
        <taxon>Basidiobolus</taxon>
    </lineage>
</organism>
<dbReference type="EMBL" id="JASJQH010006891">
    <property type="protein sequence ID" value="KAK9728769.1"/>
    <property type="molecule type" value="Genomic_DNA"/>
</dbReference>
<keyword evidence="5" id="KW-0732">Signal</keyword>
<evidence type="ECO:0000259" key="7">
    <source>
        <dbReference type="Pfam" id="PF13015"/>
    </source>
</evidence>
<evidence type="ECO:0000313" key="8">
    <source>
        <dbReference type="EMBL" id="KAK9728769.1"/>
    </source>
</evidence>
<feature type="chain" id="PRO_5045482761" description="Glucosidase 2 subunit beta" evidence="5">
    <location>
        <begin position="20"/>
        <end position="463"/>
    </location>
</feature>
<evidence type="ECO:0000313" key="9">
    <source>
        <dbReference type="Proteomes" id="UP001479436"/>
    </source>
</evidence>
<dbReference type="InterPro" id="IPR036055">
    <property type="entry name" value="LDL_receptor-like_sf"/>
</dbReference>
<dbReference type="Gene3D" id="4.10.400.10">
    <property type="entry name" value="Low-density Lipoprotein Receptor"/>
    <property type="match status" value="1"/>
</dbReference>
<proteinExistence type="predicted"/>
<keyword evidence="4" id="KW-0175">Coiled coil</keyword>
<dbReference type="InterPro" id="IPR036607">
    <property type="entry name" value="PRKCSH"/>
</dbReference>
<gene>
    <name evidence="8" type="ORF">K7432_000801</name>
</gene>
<name>A0ABR2WAP3_9FUNG</name>
<dbReference type="Gene3D" id="2.70.130.10">
    <property type="entry name" value="Mannose-6-phosphate receptor binding domain"/>
    <property type="match status" value="1"/>
</dbReference>
<evidence type="ECO:0000259" key="6">
    <source>
        <dbReference type="Pfam" id="PF12999"/>
    </source>
</evidence>
<dbReference type="PANTHER" id="PTHR12630:SF1">
    <property type="entry name" value="GLUCOSIDASE 2 SUBUNIT BETA"/>
    <property type="match status" value="1"/>
</dbReference>
<keyword evidence="3" id="KW-1015">Disulfide bond</keyword>
<dbReference type="InterPro" id="IPR039794">
    <property type="entry name" value="Gtb1-like"/>
</dbReference>
<feature type="domain" description="Glucosidase II beta subunit N-terminal" evidence="6">
    <location>
        <begin position="16"/>
        <end position="180"/>
    </location>
</feature>
<accession>A0ABR2WAP3</accession>
<evidence type="ECO:0000256" key="2">
    <source>
        <dbReference type="ARBA" id="ARBA00022824"/>
    </source>
</evidence>
<evidence type="ECO:0000256" key="1">
    <source>
        <dbReference type="ARBA" id="ARBA00022387"/>
    </source>
</evidence>
<evidence type="ECO:0000256" key="3">
    <source>
        <dbReference type="ARBA" id="ARBA00023157"/>
    </source>
</evidence>
<feature type="domain" description="Glucosidase 2 subunit beta-like" evidence="7">
    <location>
        <begin position="352"/>
        <end position="457"/>
    </location>
</feature>
<dbReference type="SUPFAM" id="SSF57424">
    <property type="entry name" value="LDL receptor-like module"/>
    <property type="match status" value="1"/>
</dbReference>
<comment type="caution">
    <text evidence="8">The sequence shown here is derived from an EMBL/GenBank/DDBJ whole genome shotgun (WGS) entry which is preliminary data.</text>
</comment>
<keyword evidence="2" id="KW-0256">Endoplasmic reticulum</keyword>
<dbReference type="InterPro" id="IPR028146">
    <property type="entry name" value="PRKCSH_N"/>
</dbReference>
<keyword evidence="9" id="KW-1185">Reference proteome</keyword>
<feature type="signal peptide" evidence="5">
    <location>
        <begin position="1"/>
        <end position="19"/>
    </location>
</feature>
<sequence>MKPITHFALLSTLFAISQAVVTFEKVDPLLGVSEAKKELYTPVDGAFRCLDGSKVIPYTSLNDDYCDCPDGSDEPGTSACPNSTFHCKNPGHTAVDISSSRVNDGVCDPDCCDGTDEYNGFISCPNICEEVGLKYRQELAEKNRLQSEGGRVKAEYIAKGIKLKETRKAELVQLKERLTALTSKVEELRAVKDGLEEAEKYAKVNWKQKYAQKKRKSSEKITGLRDRINVLEGQIDTLTGILKDLKENHNQNYHDLAVKSAISGYDEFTETQPSSDFDDYSYDEDDLDVVEEEEGEVEEEESQDHWLGRIFQPVQDQLNNVARFVGLSSKINLGAYRGKFSDAKEAREAYEKEDREKSEVELKVQEIERKLELDFGHEEEFAELADQCFEYNSGEYTYEVCMFGSATQKSNKDYNTVHLGKFSRWSNTEDTHPDHYKEQVYDQGIRCWNGPERSLKASYHFAC</sequence>
<dbReference type="Proteomes" id="UP001479436">
    <property type="component" value="Unassembled WGS sequence"/>
</dbReference>
<reference evidence="8 9" key="1">
    <citation type="submission" date="2023-04" db="EMBL/GenBank/DDBJ databases">
        <title>Genome of Basidiobolus ranarum AG-B5.</title>
        <authorList>
            <person name="Stajich J.E."/>
            <person name="Carter-House D."/>
            <person name="Gryganskyi A."/>
        </authorList>
    </citation>
    <scope>NUCLEOTIDE SEQUENCE [LARGE SCALE GENOMIC DNA]</scope>
    <source>
        <strain evidence="8 9">AG-B5</strain>
    </source>
</reference>
<dbReference type="InterPro" id="IPR009011">
    <property type="entry name" value="Man6P_isomerase_rcpt-bd_dom_sf"/>
</dbReference>